<sequence length="177" mass="19196">MTWDEYLYRNHTPEQLSAWANSLAYFHFCRAYGGHNNDGDRLLAALSTEDPAEVLTALGLPVKRIPPGTPLAVPGQGYTVQEYAQFRNPVPGHPDLDQPGWVTLAGHPAHIWATATTLTISVHDADDVYEVSESAVAAAREMEKLLAPLSAHVIDPPQNDRNCICVHASTTGELSGS</sequence>
<evidence type="ECO:0000313" key="1">
    <source>
        <dbReference type="EMBL" id="MBB5083784.1"/>
    </source>
</evidence>
<dbReference type="RefSeq" id="WP_184973210.1">
    <property type="nucleotide sequence ID" value="NZ_JACHIN010000019.1"/>
</dbReference>
<name>A0A7W8ELD9_9ACTN</name>
<evidence type="ECO:0000313" key="2">
    <source>
        <dbReference type="Proteomes" id="UP000568380"/>
    </source>
</evidence>
<reference evidence="1 2" key="1">
    <citation type="submission" date="2020-08" db="EMBL/GenBank/DDBJ databases">
        <title>Genomic Encyclopedia of Type Strains, Phase IV (KMG-IV): sequencing the most valuable type-strain genomes for metagenomic binning, comparative biology and taxonomic classification.</title>
        <authorList>
            <person name="Goeker M."/>
        </authorList>
    </citation>
    <scope>NUCLEOTIDE SEQUENCE [LARGE SCALE GENOMIC DNA]</scope>
    <source>
        <strain evidence="1 2">DSM 45385</strain>
    </source>
</reference>
<keyword evidence="2" id="KW-1185">Reference proteome</keyword>
<organism evidence="1 2">
    <name type="scientific">Nonomuraea endophytica</name>
    <dbReference type="NCBI Taxonomy" id="714136"/>
    <lineage>
        <taxon>Bacteria</taxon>
        <taxon>Bacillati</taxon>
        <taxon>Actinomycetota</taxon>
        <taxon>Actinomycetes</taxon>
        <taxon>Streptosporangiales</taxon>
        <taxon>Streptosporangiaceae</taxon>
        <taxon>Nonomuraea</taxon>
    </lineage>
</organism>
<dbReference type="Proteomes" id="UP000568380">
    <property type="component" value="Unassembled WGS sequence"/>
</dbReference>
<proteinExistence type="predicted"/>
<protein>
    <submittedName>
        <fullName evidence="1">Uncharacterized protein</fullName>
    </submittedName>
</protein>
<dbReference type="AlphaFoldDB" id="A0A7W8ELD9"/>
<accession>A0A7W8ELD9</accession>
<gene>
    <name evidence="1" type="ORF">HNR40_009289</name>
</gene>
<comment type="caution">
    <text evidence="1">The sequence shown here is derived from an EMBL/GenBank/DDBJ whole genome shotgun (WGS) entry which is preliminary data.</text>
</comment>
<dbReference type="EMBL" id="JACHIN010000019">
    <property type="protein sequence ID" value="MBB5083784.1"/>
    <property type="molecule type" value="Genomic_DNA"/>
</dbReference>